<evidence type="ECO:0000313" key="1">
    <source>
        <dbReference type="EMBL" id="TDN64260.1"/>
    </source>
</evidence>
<gene>
    <name evidence="1" type="ORF">EC847_101184</name>
</gene>
<dbReference type="EMBL" id="SNVX01000001">
    <property type="protein sequence ID" value="TDN64260.1"/>
    <property type="molecule type" value="Genomic_DNA"/>
</dbReference>
<protein>
    <submittedName>
        <fullName evidence="1">Uncharacterized protein</fullName>
    </submittedName>
</protein>
<dbReference type="Proteomes" id="UP000295530">
    <property type="component" value="Unassembled WGS sequence"/>
</dbReference>
<dbReference type="RefSeq" id="WP_133459877.1">
    <property type="nucleotide sequence ID" value="NZ_SNVX01000001.1"/>
</dbReference>
<dbReference type="OrthoDB" id="6507115at2"/>
<evidence type="ECO:0000313" key="2">
    <source>
        <dbReference type="Proteomes" id="UP000295530"/>
    </source>
</evidence>
<proteinExistence type="predicted"/>
<organism evidence="1 2">
    <name type="scientific">Scandinavium goeteborgense</name>
    <dbReference type="NCBI Taxonomy" id="1851514"/>
    <lineage>
        <taxon>Bacteria</taxon>
        <taxon>Pseudomonadati</taxon>
        <taxon>Pseudomonadota</taxon>
        <taxon>Gammaproteobacteria</taxon>
        <taxon>Enterobacterales</taxon>
        <taxon>Enterobacteriaceae</taxon>
        <taxon>Scandinavium</taxon>
    </lineage>
</organism>
<name>A0A4V3BQT3_SCAGO</name>
<dbReference type="AlphaFoldDB" id="A0A4V3BQT3"/>
<sequence length="65" mass="7640">MPDIYQITITTTSNETFTGKMTRRQPELVNGFVALAQDNGDWRYFKPERVEQFHFVPVVEELMTD</sequence>
<keyword evidence="2" id="KW-1185">Reference proteome</keyword>
<accession>A0A4V3BQT3</accession>
<comment type="caution">
    <text evidence="1">The sequence shown here is derived from an EMBL/GenBank/DDBJ whole genome shotgun (WGS) entry which is preliminary data.</text>
</comment>
<reference evidence="1 2" key="1">
    <citation type="submission" date="2019-03" db="EMBL/GenBank/DDBJ databases">
        <title>Genomic analyses of the natural microbiome of Caenorhabditis elegans.</title>
        <authorList>
            <person name="Samuel B."/>
        </authorList>
    </citation>
    <scope>NUCLEOTIDE SEQUENCE [LARGE SCALE GENOMIC DNA]</scope>
    <source>
        <strain evidence="1 2">BIGb0156</strain>
    </source>
</reference>